<dbReference type="AlphaFoldDB" id="A0A9Q0JGN8"/>
<evidence type="ECO:0000313" key="3">
    <source>
        <dbReference type="Proteomes" id="UP001141552"/>
    </source>
</evidence>
<dbReference type="EMBL" id="JAKUCV010003046">
    <property type="protein sequence ID" value="KAJ4840422.1"/>
    <property type="molecule type" value="Genomic_DNA"/>
</dbReference>
<sequence>MVLQKLLVLGQRRQILLSFIVKSVQHNAEPESESLANKKPDASENSSDAVANDSAFIKIMYGNEGNAEVATPLTGQEQSKPVDVYKNKNGDGEGFVVVTKQRRNKQQITNGLYNQQSICASVR</sequence>
<dbReference type="OrthoDB" id="1736364at2759"/>
<evidence type="ECO:0000256" key="1">
    <source>
        <dbReference type="SAM" id="MobiDB-lite"/>
    </source>
</evidence>
<reference evidence="2" key="2">
    <citation type="journal article" date="2023" name="Plants (Basel)">
        <title>Annotation of the Turnera subulata (Passifloraceae) Draft Genome Reveals the S-Locus Evolved after the Divergence of Turneroideae from Passifloroideae in a Stepwise Manner.</title>
        <authorList>
            <person name="Henning P.M."/>
            <person name="Roalson E.H."/>
            <person name="Mir W."/>
            <person name="McCubbin A.G."/>
            <person name="Shore J.S."/>
        </authorList>
    </citation>
    <scope>NUCLEOTIDE SEQUENCE</scope>
    <source>
        <strain evidence="2">F60SS</strain>
    </source>
</reference>
<comment type="caution">
    <text evidence="2">The sequence shown here is derived from an EMBL/GenBank/DDBJ whole genome shotgun (WGS) entry which is preliminary data.</text>
</comment>
<organism evidence="2 3">
    <name type="scientific">Turnera subulata</name>
    <dbReference type="NCBI Taxonomy" id="218843"/>
    <lineage>
        <taxon>Eukaryota</taxon>
        <taxon>Viridiplantae</taxon>
        <taxon>Streptophyta</taxon>
        <taxon>Embryophyta</taxon>
        <taxon>Tracheophyta</taxon>
        <taxon>Spermatophyta</taxon>
        <taxon>Magnoliopsida</taxon>
        <taxon>eudicotyledons</taxon>
        <taxon>Gunneridae</taxon>
        <taxon>Pentapetalae</taxon>
        <taxon>rosids</taxon>
        <taxon>fabids</taxon>
        <taxon>Malpighiales</taxon>
        <taxon>Passifloraceae</taxon>
        <taxon>Turnera</taxon>
    </lineage>
</organism>
<dbReference type="Proteomes" id="UP001141552">
    <property type="component" value="Unassembled WGS sequence"/>
</dbReference>
<feature type="region of interest" description="Disordered" evidence="1">
    <location>
        <begin position="26"/>
        <end position="49"/>
    </location>
</feature>
<evidence type="ECO:0000313" key="2">
    <source>
        <dbReference type="EMBL" id="KAJ4840422.1"/>
    </source>
</evidence>
<gene>
    <name evidence="2" type="ORF">Tsubulata_009261</name>
</gene>
<proteinExistence type="predicted"/>
<keyword evidence="3" id="KW-1185">Reference proteome</keyword>
<accession>A0A9Q0JGN8</accession>
<reference evidence="2" key="1">
    <citation type="submission" date="2022-02" db="EMBL/GenBank/DDBJ databases">
        <authorList>
            <person name="Henning P.M."/>
            <person name="McCubbin A.G."/>
            <person name="Shore J.S."/>
        </authorList>
    </citation>
    <scope>NUCLEOTIDE SEQUENCE</scope>
    <source>
        <strain evidence="2">F60SS</strain>
        <tissue evidence="2">Leaves</tissue>
    </source>
</reference>
<name>A0A9Q0JGN8_9ROSI</name>
<protein>
    <submittedName>
        <fullName evidence="2">Uncharacterized protein</fullName>
    </submittedName>
</protein>